<dbReference type="Proteomes" id="UP000019812">
    <property type="component" value="Unassembled WGS sequence"/>
</dbReference>
<gene>
    <name evidence="2" type="ORF">CAPSK01_001561</name>
</gene>
<reference evidence="2 3" key="1">
    <citation type="submission" date="2014-07" db="EMBL/GenBank/DDBJ databases">
        <title>Expanding our view of genomic diversity in Candidatus Accumulibacter clades.</title>
        <authorList>
            <person name="Skennerton C.T."/>
            <person name="Barr J.J."/>
            <person name="Slater F.R."/>
            <person name="Bond P.L."/>
            <person name="Tyson G.W."/>
        </authorList>
    </citation>
    <scope>NUCLEOTIDE SEQUENCE [LARGE SCALE GENOMIC DNA]</scope>
    <source>
        <strain evidence="3">SK-01</strain>
    </source>
</reference>
<feature type="region of interest" description="Disordered" evidence="1">
    <location>
        <begin position="65"/>
        <end position="85"/>
    </location>
</feature>
<name>A0A084Y1W3_9PROT</name>
<proteinExistence type="predicted"/>
<sequence length="222" mass="23722">MQFEQADQFTGNCCGRLADVKDLLGLAEIDGHRCKVQRRQNAEAKARNGSKKIEHLVAIGRVAPDTDPAAAKRSQRQLGHGGGKLGGDDRVNCVAAAPQDARTGQRRMRFGCGDHSTNAHGQRMRDLIQRTGCRRPLSVIAVVGTASIMKDSSSPRMTSVQHTIVMRRALPMPARTSGGLWPPREVHHQARNTASAAAMVVATSASLCAAETKPASKAEGAK</sequence>
<accession>A0A084Y1W3</accession>
<organism evidence="2 3">
    <name type="scientific">Candidatus Accumulibacter vicinus</name>
    <dbReference type="NCBI Taxonomy" id="2954382"/>
    <lineage>
        <taxon>Bacteria</taxon>
        <taxon>Pseudomonadati</taxon>
        <taxon>Pseudomonadota</taxon>
        <taxon>Betaproteobacteria</taxon>
        <taxon>Candidatus Accumulibacter</taxon>
    </lineage>
</organism>
<dbReference type="EMBL" id="JDSS02000019">
    <property type="protein sequence ID" value="KFB68707.1"/>
    <property type="molecule type" value="Genomic_DNA"/>
</dbReference>
<dbReference type="AlphaFoldDB" id="A0A084Y1W3"/>
<evidence type="ECO:0000313" key="2">
    <source>
        <dbReference type="EMBL" id="KFB68707.1"/>
    </source>
</evidence>
<protein>
    <submittedName>
        <fullName evidence="2">Uncharacterized protein</fullName>
    </submittedName>
</protein>
<evidence type="ECO:0000256" key="1">
    <source>
        <dbReference type="SAM" id="MobiDB-lite"/>
    </source>
</evidence>
<evidence type="ECO:0000313" key="3">
    <source>
        <dbReference type="Proteomes" id="UP000019812"/>
    </source>
</evidence>
<comment type="caution">
    <text evidence="2">The sequence shown here is derived from an EMBL/GenBank/DDBJ whole genome shotgun (WGS) entry which is preliminary data.</text>
</comment>